<protein>
    <submittedName>
        <fullName evidence="1">Uncharacterized protein</fullName>
    </submittedName>
</protein>
<dbReference type="Pfam" id="PF02522">
    <property type="entry name" value="Antibiotic_NAT"/>
    <property type="match status" value="1"/>
</dbReference>
<dbReference type="GO" id="GO:0046677">
    <property type="term" value="P:response to antibiotic"/>
    <property type="evidence" value="ECO:0007669"/>
    <property type="project" value="InterPro"/>
</dbReference>
<evidence type="ECO:0000313" key="1">
    <source>
        <dbReference type="EMBL" id="SVD88719.1"/>
    </source>
</evidence>
<gene>
    <name evidence="1" type="ORF">METZ01_LOCUS441573</name>
</gene>
<dbReference type="SUPFAM" id="SSF110710">
    <property type="entry name" value="TTHA0583/YokD-like"/>
    <property type="match status" value="1"/>
</dbReference>
<dbReference type="EMBL" id="UINC01179832">
    <property type="protein sequence ID" value="SVD88719.1"/>
    <property type="molecule type" value="Genomic_DNA"/>
</dbReference>
<dbReference type="GO" id="GO:0008080">
    <property type="term" value="F:N-acetyltransferase activity"/>
    <property type="evidence" value="ECO:0007669"/>
    <property type="project" value="InterPro"/>
</dbReference>
<dbReference type="AlphaFoldDB" id="A0A382Z0J6"/>
<reference evidence="1" key="1">
    <citation type="submission" date="2018-05" db="EMBL/GenBank/DDBJ databases">
        <authorList>
            <person name="Lanie J.A."/>
            <person name="Ng W.-L."/>
            <person name="Kazmierczak K.M."/>
            <person name="Andrzejewski T.M."/>
            <person name="Davidsen T.M."/>
            <person name="Wayne K.J."/>
            <person name="Tettelin H."/>
            <person name="Glass J.I."/>
            <person name="Rusch D."/>
            <person name="Podicherti R."/>
            <person name="Tsui H.-C.T."/>
            <person name="Winkler M.E."/>
        </authorList>
    </citation>
    <scope>NUCLEOTIDE SEQUENCE</scope>
</reference>
<sequence length="246" mass="27616">VTDSFVNIYPMGQVISDKSLTSDDYTESYAGALANAMLRYPNVVRGGHPIQKFSAIGFKAKELMLNHTPESYAYNVLKIMSESGGRNLKIGPDEKVVGVGTTHVAIGLLEYEQKRLVRGINFKDNKENVVSFERNWAGGCGKGFNNFLPLYHERGAIVREGKIGFADSKITDMKMTLEIEIEKLSTNPAYFMCDDTDCINCRLSWKFSDDNILLFSLRNLLRLKIKAIYKALELLVGGKYYPQSTN</sequence>
<organism evidence="1">
    <name type="scientific">marine metagenome</name>
    <dbReference type="NCBI Taxonomy" id="408172"/>
    <lineage>
        <taxon>unclassified sequences</taxon>
        <taxon>metagenomes</taxon>
        <taxon>ecological metagenomes</taxon>
    </lineage>
</organism>
<dbReference type="InterPro" id="IPR003679">
    <property type="entry name" value="Amioglycoside_AcTrfase"/>
</dbReference>
<name>A0A382Z0J6_9ZZZZ</name>
<dbReference type="InterPro" id="IPR028345">
    <property type="entry name" value="Antibiotic_NAT-like"/>
</dbReference>
<accession>A0A382Z0J6</accession>
<feature type="non-terminal residue" evidence="1">
    <location>
        <position position="1"/>
    </location>
</feature>
<proteinExistence type="predicted"/>